<sequence length="141" mass="15989">MRSTIIAAALLAVIPTVLGGLHCQPRQIDSFPYPPSIEAVKREMHTCIDRMKIGTGTDKGWKEDWWQCVYYGFLLTGYAWRNSKHCWQACAPCLHDAVDNGYAVANCEKHERMARCYFKYNPWDEPVAAANNSTDELTAES</sequence>
<dbReference type="Proteomes" id="UP001295740">
    <property type="component" value="Unassembled WGS sequence"/>
</dbReference>
<proteinExistence type="predicted"/>
<feature type="signal peptide" evidence="1">
    <location>
        <begin position="1"/>
        <end position="19"/>
    </location>
</feature>
<reference evidence="2" key="1">
    <citation type="submission" date="2023-10" db="EMBL/GenBank/DDBJ databases">
        <authorList>
            <person name="Hackl T."/>
        </authorList>
    </citation>
    <scope>NUCLEOTIDE SEQUENCE</scope>
</reference>
<keyword evidence="3" id="KW-1185">Reference proteome</keyword>
<keyword evidence="1" id="KW-0732">Signal</keyword>
<dbReference type="EMBL" id="CAUWAG010000003">
    <property type="protein sequence ID" value="CAJ2501480.1"/>
    <property type="molecule type" value="Genomic_DNA"/>
</dbReference>
<organism evidence="2 3">
    <name type="scientific">Anthostomella pinea</name>
    <dbReference type="NCBI Taxonomy" id="933095"/>
    <lineage>
        <taxon>Eukaryota</taxon>
        <taxon>Fungi</taxon>
        <taxon>Dikarya</taxon>
        <taxon>Ascomycota</taxon>
        <taxon>Pezizomycotina</taxon>
        <taxon>Sordariomycetes</taxon>
        <taxon>Xylariomycetidae</taxon>
        <taxon>Xylariales</taxon>
        <taxon>Xylariaceae</taxon>
        <taxon>Anthostomella</taxon>
    </lineage>
</organism>
<dbReference type="AlphaFoldDB" id="A0AAI8YE70"/>
<protein>
    <submittedName>
        <fullName evidence="2">Uu.00g043330.m01.CDS01</fullName>
    </submittedName>
</protein>
<feature type="chain" id="PRO_5042504636" evidence="1">
    <location>
        <begin position="20"/>
        <end position="141"/>
    </location>
</feature>
<name>A0AAI8YE70_9PEZI</name>
<evidence type="ECO:0000313" key="2">
    <source>
        <dbReference type="EMBL" id="CAJ2501480.1"/>
    </source>
</evidence>
<evidence type="ECO:0000313" key="3">
    <source>
        <dbReference type="Proteomes" id="UP001295740"/>
    </source>
</evidence>
<gene>
    <name evidence="2" type="ORF">KHLLAP_LOCUS1948</name>
</gene>
<comment type="caution">
    <text evidence="2">The sequence shown here is derived from an EMBL/GenBank/DDBJ whole genome shotgun (WGS) entry which is preliminary data.</text>
</comment>
<evidence type="ECO:0000256" key="1">
    <source>
        <dbReference type="SAM" id="SignalP"/>
    </source>
</evidence>
<accession>A0AAI8YE70</accession>